<name>A0AA38X5E5_9EURO</name>
<evidence type="ECO:0000256" key="1">
    <source>
        <dbReference type="SAM" id="Coils"/>
    </source>
</evidence>
<keyword evidence="1" id="KW-0175">Coiled coil</keyword>
<accession>A0AA38X5E5</accession>
<evidence type="ECO:0000313" key="3">
    <source>
        <dbReference type="Proteomes" id="UP001172673"/>
    </source>
</evidence>
<reference evidence="2" key="1">
    <citation type="submission" date="2022-10" db="EMBL/GenBank/DDBJ databases">
        <title>Culturing micro-colonial fungi from biological soil crusts in the Mojave desert and describing Neophaeococcomyces mojavensis, and introducing the new genera and species Taxawa tesnikishii.</title>
        <authorList>
            <person name="Kurbessoian T."/>
            <person name="Stajich J.E."/>
        </authorList>
    </citation>
    <scope>NUCLEOTIDE SEQUENCE</scope>
    <source>
        <strain evidence="2">TK_41</strain>
    </source>
</reference>
<proteinExistence type="predicted"/>
<sequence length="432" mass="49298">MSPAALGKVLGFMYSGDFSESCRRALASSAFTPIPPAQKFPYFDQQLLPLWKDPKSIQSDNGNKILAAEVTNEKKWATILEYQTTLAVPYGLAPCKDNNEVLSEVDVYGAAKKLQIPDVQRDSMKKALAWFEVELEAGGLPFENFRAAASYMLREHDDFVPPFIRLCAKHVPIVEKDKDLVSIIKENDPFAWEITMTIRDQWAAEVNQQHMESEQSKNLLFDLEYRQSQEQKESQAREMVLKAQVETISNSLVAADTKVDTATRTIAQLESRNRTLQQESLAEKALTLQLKESNRELKEANRQLKEAHRKLKEANHALERDKTNRSDYEIQKLVAKVEDLQWAVANKETALEQSRAANQKIKDELKDENYELRAEVGKLKKVFNKVMQFINTSIYCPGCNKWWAPRLGHKKHTSVSVGCKICGYKGWFYGTD</sequence>
<comment type="caution">
    <text evidence="2">The sequence shown here is derived from an EMBL/GenBank/DDBJ whole genome shotgun (WGS) entry which is preliminary data.</text>
</comment>
<gene>
    <name evidence="2" type="ORF">H2200_008999</name>
</gene>
<organism evidence="2 3">
    <name type="scientific">Cladophialophora chaetospira</name>
    <dbReference type="NCBI Taxonomy" id="386627"/>
    <lineage>
        <taxon>Eukaryota</taxon>
        <taxon>Fungi</taxon>
        <taxon>Dikarya</taxon>
        <taxon>Ascomycota</taxon>
        <taxon>Pezizomycotina</taxon>
        <taxon>Eurotiomycetes</taxon>
        <taxon>Chaetothyriomycetidae</taxon>
        <taxon>Chaetothyriales</taxon>
        <taxon>Herpotrichiellaceae</taxon>
        <taxon>Cladophialophora</taxon>
    </lineage>
</organism>
<dbReference type="EMBL" id="JAPDRK010000013">
    <property type="protein sequence ID" value="KAJ9606988.1"/>
    <property type="molecule type" value="Genomic_DNA"/>
</dbReference>
<dbReference type="Proteomes" id="UP001172673">
    <property type="component" value="Unassembled WGS sequence"/>
</dbReference>
<protein>
    <submittedName>
        <fullName evidence="2">Uncharacterized protein</fullName>
    </submittedName>
</protein>
<evidence type="ECO:0000313" key="2">
    <source>
        <dbReference type="EMBL" id="KAJ9606988.1"/>
    </source>
</evidence>
<keyword evidence="3" id="KW-1185">Reference proteome</keyword>
<feature type="coiled-coil region" evidence="1">
    <location>
        <begin position="252"/>
        <end position="382"/>
    </location>
</feature>
<dbReference type="AlphaFoldDB" id="A0AA38X5E5"/>